<evidence type="ECO:0000313" key="2">
    <source>
        <dbReference type="EMBL" id="KAF9309022.1"/>
    </source>
</evidence>
<proteinExistence type="predicted"/>
<organism evidence="2 3">
    <name type="scientific">Podila minutissima</name>
    <dbReference type="NCBI Taxonomy" id="64525"/>
    <lineage>
        <taxon>Eukaryota</taxon>
        <taxon>Fungi</taxon>
        <taxon>Fungi incertae sedis</taxon>
        <taxon>Mucoromycota</taxon>
        <taxon>Mortierellomycotina</taxon>
        <taxon>Mortierellomycetes</taxon>
        <taxon>Mortierellales</taxon>
        <taxon>Mortierellaceae</taxon>
        <taxon>Podila</taxon>
    </lineage>
</organism>
<keyword evidence="3" id="KW-1185">Reference proteome</keyword>
<comment type="caution">
    <text evidence="2">The sequence shown here is derived from an EMBL/GenBank/DDBJ whole genome shotgun (WGS) entry which is preliminary data.</text>
</comment>
<dbReference type="AlphaFoldDB" id="A0A9P5S7T3"/>
<reference evidence="2" key="1">
    <citation type="journal article" date="2020" name="Fungal Divers.">
        <title>Resolving the Mortierellaceae phylogeny through synthesis of multi-gene phylogenetics and phylogenomics.</title>
        <authorList>
            <person name="Vandepol N."/>
            <person name="Liber J."/>
            <person name="Desiro A."/>
            <person name="Na H."/>
            <person name="Kennedy M."/>
            <person name="Barry K."/>
            <person name="Grigoriev I.V."/>
            <person name="Miller A.N."/>
            <person name="O'Donnell K."/>
            <person name="Stajich J.E."/>
            <person name="Bonito G."/>
        </authorList>
    </citation>
    <scope>NUCLEOTIDE SEQUENCE</scope>
    <source>
        <strain evidence="2">NVP1</strain>
    </source>
</reference>
<feature type="non-terminal residue" evidence="2">
    <location>
        <position position="88"/>
    </location>
</feature>
<protein>
    <submittedName>
        <fullName evidence="2">Uncharacterized protein</fullName>
    </submittedName>
</protein>
<evidence type="ECO:0000313" key="3">
    <source>
        <dbReference type="Proteomes" id="UP000696485"/>
    </source>
</evidence>
<gene>
    <name evidence="2" type="ORF">BG006_005206</name>
</gene>
<name>A0A9P5S7T3_9FUNG</name>
<feature type="compositionally biased region" description="Basic and acidic residues" evidence="1">
    <location>
        <begin position="71"/>
        <end position="88"/>
    </location>
</feature>
<evidence type="ECO:0000256" key="1">
    <source>
        <dbReference type="SAM" id="MobiDB-lite"/>
    </source>
</evidence>
<dbReference type="Proteomes" id="UP000696485">
    <property type="component" value="Unassembled WGS sequence"/>
</dbReference>
<accession>A0A9P5S7T3</accession>
<dbReference type="EMBL" id="JAAAUY010002925">
    <property type="protein sequence ID" value="KAF9309022.1"/>
    <property type="molecule type" value="Genomic_DNA"/>
</dbReference>
<sequence>MEIQRDEARKQLTITRAKALDQAWQDRKAELALEQAEDRKFILGVAAASRAGGAGERQESPLASLPDAEEGEKSAARKQIEEREAARK</sequence>
<feature type="region of interest" description="Disordered" evidence="1">
    <location>
        <begin position="49"/>
        <end position="88"/>
    </location>
</feature>